<dbReference type="InterPro" id="IPR036188">
    <property type="entry name" value="FAD/NAD-bd_sf"/>
</dbReference>
<organism evidence="1 2">
    <name type="scientific">Desulfoplanes formicivorans</name>
    <dbReference type="NCBI Taxonomy" id="1592317"/>
    <lineage>
        <taxon>Bacteria</taxon>
        <taxon>Pseudomonadati</taxon>
        <taxon>Thermodesulfobacteriota</taxon>
        <taxon>Desulfovibrionia</taxon>
        <taxon>Desulfovibrionales</taxon>
        <taxon>Desulfoplanaceae</taxon>
        <taxon>Desulfoplanes</taxon>
    </lineage>
</organism>
<dbReference type="PANTHER" id="PTHR38663:SF1">
    <property type="entry name" value="L-ORNITHINE N(5)-MONOOXYGENASE"/>
    <property type="match status" value="1"/>
</dbReference>
<dbReference type="STRING" id="1592317.DPF_1967"/>
<dbReference type="PANTHER" id="PTHR38663">
    <property type="match status" value="1"/>
</dbReference>
<dbReference type="Gene3D" id="3.50.50.60">
    <property type="entry name" value="FAD/NAD(P)-binding domain"/>
    <property type="match status" value="1"/>
</dbReference>
<protein>
    <submittedName>
        <fullName evidence="1">Uncharacterized protein</fullName>
    </submittedName>
</protein>
<name>A0A194AJ32_9BACT</name>
<reference evidence="2" key="1">
    <citation type="submission" date="2016-06" db="EMBL/GenBank/DDBJ databases">
        <title>Draft genome sequence of Desulfoplanes formicivorans strain Pf12B.</title>
        <authorList>
            <person name="Watanabe M."/>
            <person name="Kojima H."/>
            <person name="Fukui M."/>
        </authorList>
    </citation>
    <scope>NUCLEOTIDE SEQUENCE [LARGE SCALE GENOMIC DNA]</scope>
    <source>
        <strain evidence="2">Pf12B</strain>
    </source>
</reference>
<dbReference type="OrthoDB" id="370110at2"/>
<dbReference type="RefSeq" id="WP_069859505.1">
    <property type="nucleotide sequence ID" value="NZ_BDFE01000017.1"/>
</dbReference>
<dbReference type="EMBL" id="BDFE01000017">
    <property type="protein sequence ID" value="GAU09245.1"/>
    <property type="molecule type" value="Genomic_DNA"/>
</dbReference>
<dbReference type="AlphaFoldDB" id="A0A194AJ32"/>
<keyword evidence="2" id="KW-1185">Reference proteome</keyword>
<evidence type="ECO:0000313" key="1">
    <source>
        <dbReference type="EMBL" id="GAU09245.1"/>
    </source>
</evidence>
<dbReference type="Proteomes" id="UP000095200">
    <property type="component" value="Unassembled WGS sequence"/>
</dbReference>
<dbReference type="SUPFAM" id="SSF51905">
    <property type="entry name" value="FAD/NAD(P)-binding domain"/>
    <property type="match status" value="2"/>
</dbReference>
<sequence>MLDWLIIGGGIHGNHMANVLVQEAGVDHDQIRIVDPFERPLHRWRQNTANCGMQYLRSPSVHNLDIPILSLYQFSKTWKGEADPLFIPKYYRPALSLFNDHCDHVIRTNRLDTIRITGRATSITPEQDHLMVATTAGDLVSRHVLLCLGNSDQPCWPSWATNLFDATSMVHHVFDPHFDRTVLADVGHTMVVGGGITAVQLALTLSRDLSGRVTLCSRHPLRPHDLDFDPCWVGPKCLDGFNRTPYSQRREMIRQARHRGSVPREIRAQLNTEVAKGRLHFIQARIAKSWMHDGSIVLTGRDKTLTCDQLVLATGFEESRPGGDLVDGLVRDHGLPTAACGYPVLEHKILWGSNIFVTGPLAELGLGPCARNIIGARRAGKELLAYLGTTQTE</sequence>
<gene>
    <name evidence="1" type="ORF">DPF_1967</name>
</gene>
<proteinExistence type="predicted"/>
<accession>A0A194AJ32</accession>
<comment type="caution">
    <text evidence="1">The sequence shown here is derived from an EMBL/GenBank/DDBJ whole genome shotgun (WGS) entry which is preliminary data.</text>
</comment>
<evidence type="ECO:0000313" key="2">
    <source>
        <dbReference type="Proteomes" id="UP000095200"/>
    </source>
</evidence>